<gene>
    <name evidence="2" type="ORF">CRG98_000321</name>
</gene>
<protein>
    <submittedName>
        <fullName evidence="2">Uncharacterized protein</fullName>
    </submittedName>
</protein>
<name>A0A2I0LF40_PUNGR</name>
<dbReference type="Proteomes" id="UP000233551">
    <property type="component" value="Unassembled WGS sequence"/>
</dbReference>
<feature type="compositionally biased region" description="Basic residues" evidence="1">
    <location>
        <begin position="69"/>
        <end position="81"/>
    </location>
</feature>
<dbReference type="EMBL" id="PGOL01000011">
    <property type="protein sequence ID" value="PKI79307.1"/>
    <property type="molecule type" value="Genomic_DNA"/>
</dbReference>
<reference evidence="2 3" key="1">
    <citation type="submission" date="2017-11" db="EMBL/GenBank/DDBJ databases">
        <title>De-novo sequencing of pomegranate (Punica granatum L.) genome.</title>
        <authorList>
            <person name="Akparov Z."/>
            <person name="Amiraslanov A."/>
            <person name="Hajiyeva S."/>
            <person name="Abbasov M."/>
            <person name="Kaur K."/>
            <person name="Hamwieh A."/>
            <person name="Solovyev V."/>
            <person name="Salamov A."/>
            <person name="Braich B."/>
            <person name="Kosarev P."/>
            <person name="Mahmoud A."/>
            <person name="Hajiyev E."/>
            <person name="Babayeva S."/>
            <person name="Izzatullayeva V."/>
            <person name="Mammadov A."/>
            <person name="Mammadov A."/>
            <person name="Sharifova S."/>
            <person name="Ojaghi J."/>
            <person name="Eynullazada K."/>
            <person name="Bayramov B."/>
            <person name="Abdulazimova A."/>
            <person name="Shahmuradov I."/>
        </authorList>
    </citation>
    <scope>NUCLEOTIDE SEQUENCE [LARGE SCALE GENOMIC DNA]</scope>
    <source>
        <strain evidence="3">cv. AG2017</strain>
        <tissue evidence="2">Leaf</tissue>
    </source>
</reference>
<dbReference type="AlphaFoldDB" id="A0A2I0LF40"/>
<feature type="region of interest" description="Disordered" evidence="1">
    <location>
        <begin position="1"/>
        <end position="96"/>
    </location>
</feature>
<evidence type="ECO:0000256" key="1">
    <source>
        <dbReference type="SAM" id="MobiDB-lite"/>
    </source>
</evidence>
<proteinExistence type="predicted"/>
<keyword evidence="3" id="KW-1185">Reference proteome</keyword>
<accession>A0A2I0LF40</accession>
<sequence length="96" mass="10503">MEGSGSPIGGLDPESTEDLQLRVPDRFGVGAANRRPHPLHHQRSPIDSKSGSTIGDPDPSTEVTDNLCGHRRPRWRGRGRRLAVPTPGPFRFSLLD</sequence>
<organism evidence="2 3">
    <name type="scientific">Punica granatum</name>
    <name type="common">Pomegranate</name>
    <dbReference type="NCBI Taxonomy" id="22663"/>
    <lineage>
        <taxon>Eukaryota</taxon>
        <taxon>Viridiplantae</taxon>
        <taxon>Streptophyta</taxon>
        <taxon>Embryophyta</taxon>
        <taxon>Tracheophyta</taxon>
        <taxon>Spermatophyta</taxon>
        <taxon>Magnoliopsida</taxon>
        <taxon>eudicotyledons</taxon>
        <taxon>Gunneridae</taxon>
        <taxon>Pentapetalae</taxon>
        <taxon>rosids</taxon>
        <taxon>malvids</taxon>
        <taxon>Myrtales</taxon>
        <taxon>Lythraceae</taxon>
        <taxon>Punica</taxon>
    </lineage>
</organism>
<feature type="compositionally biased region" description="Basic residues" evidence="1">
    <location>
        <begin position="34"/>
        <end position="43"/>
    </location>
</feature>
<comment type="caution">
    <text evidence="2">The sequence shown here is derived from an EMBL/GenBank/DDBJ whole genome shotgun (WGS) entry which is preliminary data.</text>
</comment>
<evidence type="ECO:0000313" key="2">
    <source>
        <dbReference type="EMBL" id="PKI79307.1"/>
    </source>
</evidence>
<evidence type="ECO:0000313" key="3">
    <source>
        <dbReference type="Proteomes" id="UP000233551"/>
    </source>
</evidence>